<evidence type="ECO:0000256" key="4">
    <source>
        <dbReference type="SAM" id="MobiDB-lite"/>
    </source>
</evidence>
<keyword evidence="6" id="KW-0808">Transferase</keyword>
<name>A0A7M2X3L4_9BACT</name>
<dbReference type="InterPro" id="IPR017441">
    <property type="entry name" value="Protein_kinase_ATP_BS"/>
</dbReference>
<evidence type="ECO:0000313" key="6">
    <source>
        <dbReference type="EMBL" id="QOV92022.1"/>
    </source>
</evidence>
<keyword evidence="1 3" id="KW-0547">Nucleotide-binding</keyword>
<dbReference type="GO" id="GO:0005524">
    <property type="term" value="F:ATP binding"/>
    <property type="evidence" value="ECO:0007669"/>
    <property type="project" value="UniProtKB-UniRule"/>
</dbReference>
<dbReference type="KEGG" id="hbs:IPV69_11980"/>
<evidence type="ECO:0000313" key="7">
    <source>
        <dbReference type="Proteomes" id="UP000593765"/>
    </source>
</evidence>
<protein>
    <submittedName>
        <fullName evidence="6">Protein kinase</fullName>
    </submittedName>
</protein>
<dbReference type="Gene3D" id="1.10.510.10">
    <property type="entry name" value="Transferase(Phosphotransferase) domain 1"/>
    <property type="match status" value="1"/>
</dbReference>
<dbReference type="RefSeq" id="WP_206295348.1">
    <property type="nucleotide sequence ID" value="NZ_CP063458.1"/>
</dbReference>
<dbReference type="SMART" id="SM00220">
    <property type="entry name" value="S_TKc"/>
    <property type="match status" value="1"/>
</dbReference>
<dbReference type="Proteomes" id="UP000593765">
    <property type="component" value="Chromosome"/>
</dbReference>
<dbReference type="InterPro" id="IPR011009">
    <property type="entry name" value="Kinase-like_dom_sf"/>
</dbReference>
<evidence type="ECO:0000256" key="2">
    <source>
        <dbReference type="ARBA" id="ARBA00022840"/>
    </source>
</evidence>
<evidence type="ECO:0000259" key="5">
    <source>
        <dbReference type="PROSITE" id="PS50011"/>
    </source>
</evidence>
<dbReference type="PANTHER" id="PTHR23257:SF958">
    <property type="entry name" value="SERINE_THREONINE-PROTEIN KINASE WNK4"/>
    <property type="match status" value="1"/>
</dbReference>
<keyword evidence="2 3" id="KW-0067">ATP-binding</keyword>
<dbReference type="Pfam" id="PF00069">
    <property type="entry name" value="Pkinase"/>
    <property type="match status" value="1"/>
</dbReference>
<dbReference type="InterPro" id="IPR008271">
    <property type="entry name" value="Ser/Thr_kinase_AS"/>
</dbReference>
<dbReference type="PANTHER" id="PTHR23257">
    <property type="entry name" value="SERINE-THREONINE PROTEIN KINASE"/>
    <property type="match status" value="1"/>
</dbReference>
<dbReference type="SUPFAM" id="SSF56112">
    <property type="entry name" value="Protein kinase-like (PK-like)"/>
    <property type="match status" value="1"/>
</dbReference>
<keyword evidence="7" id="KW-1185">Reference proteome</keyword>
<dbReference type="AlphaFoldDB" id="A0A7M2X3L4"/>
<keyword evidence="6" id="KW-0418">Kinase</keyword>
<evidence type="ECO:0000256" key="1">
    <source>
        <dbReference type="ARBA" id="ARBA00022741"/>
    </source>
</evidence>
<evidence type="ECO:0000256" key="3">
    <source>
        <dbReference type="PROSITE-ProRule" id="PRU10141"/>
    </source>
</evidence>
<dbReference type="GO" id="GO:0005737">
    <property type="term" value="C:cytoplasm"/>
    <property type="evidence" value="ECO:0007669"/>
    <property type="project" value="TreeGrafter"/>
</dbReference>
<dbReference type="InterPro" id="IPR000719">
    <property type="entry name" value="Prot_kinase_dom"/>
</dbReference>
<feature type="domain" description="Protein kinase" evidence="5">
    <location>
        <begin position="151"/>
        <end position="442"/>
    </location>
</feature>
<dbReference type="PROSITE" id="PS00108">
    <property type="entry name" value="PROTEIN_KINASE_ST"/>
    <property type="match status" value="1"/>
</dbReference>
<dbReference type="PROSITE" id="PS50011">
    <property type="entry name" value="PROTEIN_KINASE_DOM"/>
    <property type="match status" value="1"/>
</dbReference>
<feature type="region of interest" description="Disordered" evidence="4">
    <location>
        <begin position="306"/>
        <end position="338"/>
    </location>
</feature>
<proteinExistence type="predicted"/>
<feature type="binding site" evidence="3">
    <location>
        <position position="180"/>
    </location>
    <ligand>
        <name>ATP</name>
        <dbReference type="ChEBI" id="CHEBI:30616"/>
    </ligand>
</feature>
<organism evidence="6 7">
    <name type="scientific">Humisphaera borealis</name>
    <dbReference type="NCBI Taxonomy" id="2807512"/>
    <lineage>
        <taxon>Bacteria</taxon>
        <taxon>Pseudomonadati</taxon>
        <taxon>Planctomycetota</taxon>
        <taxon>Phycisphaerae</taxon>
        <taxon>Tepidisphaerales</taxon>
        <taxon>Tepidisphaeraceae</taxon>
        <taxon>Humisphaera</taxon>
    </lineage>
</organism>
<gene>
    <name evidence="6" type="ORF">IPV69_11980</name>
</gene>
<reference evidence="6 7" key="1">
    <citation type="submission" date="2020-10" db="EMBL/GenBank/DDBJ databases">
        <title>Wide distribution of Phycisphaera-like planctomycetes from WD2101 soil group in peatlands and genome analysis of the first cultivated representative.</title>
        <authorList>
            <person name="Dedysh S.N."/>
            <person name="Beletsky A.V."/>
            <person name="Ivanova A."/>
            <person name="Kulichevskaya I.S."/>
            <person name="Suzina N.E."/>
            <person name="Philippov D.A."/>
            <person name="Rakitin A.L."/>
            <person name="Mardanov A.V."/>
            <person name="Ravin N.V."/>
        </authorList>
    </citation>
    <scope>NUCLEOTIDE SEQUENCE [LARGE SCALE GENOMIC DNA]</scope>
    <source>
        <strain evidence="6 7">M1803</strain>
    </source>
</reference>
<dbReference type="PROSITE" id="PS00107">
    <property type="entry name" value="PROTEIN_KINASE_ATP"/>
    <property type="match status" value="1"/>
</dbReference>
<dbReference type="EMBL" id="CP063458">
    <property type="protein sequence ID" value="QOV92022.1"/>
    <property type="molecule type" value="Genomic_DNA"/>
</dbReference>
<dbReference type="InterPro" id="IPR050167">
    <property type="entry name" value="Ser_Thr_protein_kinase"/>
</dbReference>
<sequence>MNPYAILLQIAMGAASAAGGVVATKVLRYLVGTFGKGGGTPDPEALKVPGLRGELPPPQARMVLEEWGRLSNRQVWSIVSQAVPGRTPDDARKREELASVLLNLTRASGTVSSQETANSYVLRQKDVLDQIARMLGTKRRPFERIDGQPDWTLVRFLGMGTFGEVWLGQNRQTRMRRAFKFFTQPDAQEWIKREFQSLIRIQEALGKDPRIVELIDVTVSGQKYPFMTLEYVAGRSLEDWIIDDKTKRSPLNKFDVIYDIVRAMAVAHGAGIYHRDLKPGNILLTPPPDAQAKVTDFGLGEIAEPAAAPGKASGSGSSSRPDLGQAGTSMYRPPEASRPFAEPNLGQYDVFAIGVVWYQLLVERLERPPYDFAERLRDEGQGLDSHTVRILSQCLAGPGRRFKDARELLQAIEYLPSGDPPLPEGCFDVGLLAREYLAAQAR</sequence>
<accession>A0A7M2X3L4</accession>
<feature type="compositionally biased region" description="Low complexity" evidence="4">
    <location>
        <begin position="306"/>
        <end position="319"/>
    </location>
</feature>
<dbReference type="GO" id="GO:0004672">
    <property type="term" value="F:protein kinase activity"/>
    <property type="evidence" value="ECO:0007669"/>
    <property type="project" value="InterPro"/>
</dbReference>
<dbReference type="GO" id="GO:0007165">
    <property type="term" value="P:signal transduction"/>
    <property type="evidence" value="ECO:0007669"/>
    <property type="project" value="TreeGrafter"/>
</dbReference>